<dbReference type="OrthoDB" id="7464126at2759"/>
<reference evidence="1 2" key="1">
    <citation type="journal article" date="2016" name="Mol. Biol. Evol.">
        <title>Comparative Genomics of Early-Diverging Mushroom-Forming Fungi Provides Insights into the Origins of Lignocellulose Decay Capabilities.</title>
        <authorList>
            <person name="Nagy L.G."/>
            <person name="Riley R."/>
            <person name="Tritt A."/>
            <person name="Adam C."/>
            <person name="Daum C."/>
            <person name="Floudas D."/>
            <person name="Sun H."/>
            <person name="Yadav J.S."/>
            <person name="Pangilinan J."/>
            <person name="Larsson K.H."/>
            <person name="Matsuura K."/>
            <person name="Barry K."/>
            <person name="Labutti K."/>
            <person name="Kuo R."/>
            <person name="Ohm R.A."/>
            <person name="Bhattacharya S.S."/>
            <person name="Shirouzu T."/>
            <person name="Yoshinaga Y."/>
            <person name="Martin F.M."/>
            <person name="Grigoriev I.V."/>
            <person name="Hibbett D.S."/>
        </authorList>
    </citation>
    <scope>NUCLEOTIDE SEQUENCE [LARGE SCALE GENOMIC DNA]</scope>
    <source>
        <strain evidence="1 2">CBS 109695</strain>
    </source>
</reference>
<feature type="non-terminal residue" evidence="1">
    <location>
        <position position="152"/>
    </location>
</feature>
<proteinExistence type="predicted"/>
<protein>
    <submittedName>
        <fullName evidence="1">Uncharacterized protein</fullName>
    </submittedName>
</protein>
<dbReference type="Proteomes" id="UP000076532">
    <property type="component" value="Unassembled WGS sequence"/>
</dbReference>
<dbReference type="EMBL" id="KV418420">
    <property type="protein sequence ID" value="KZP02615.1"/>
    <property type="molecule type" value="Genomic_DNA"/>
</dbReference>
<gene>
    <name evidence="1" type="ORF">FIBSPDRAFT_905682</name>
</gene>
<organism evidence="1 2">
    <name type="scientific">Athelia psychrophila</name>
    <dbReference type="NCBI Taxonomy" id="1759441"/>
    <lineage>
        <taxon>Eukaryota</taxon>
        <taxon>Fungi</taxon>
        <taxon>Dikarya</taxon>
        <taxon>Basidiomycota</taxon>
        <taxon>Agaricomycotina</taxon>
        <taxon>Agaricomycetes</taxon>
        <taxon>Agaricomycetidae</taxon>
        <taxon>Atheliales</taxon>
        <taxon>Atheliaceae</taxon>
        <taxon>Athelia</taxon>
    </lineage>
</organism>
<name>A0A167T6K8_9AGAM</name>
<sequence length="152" mass="17007">MIRRDRDTVLSQNCKWLSESEKESRGHGLLRLRKPIGTTPGPFNSILLPEPPSLMSSASTTRFSTTTYGTGNVQINNIDGDLHIHNVYQMAPDEGNRAMAIIYEWLGAPDSSGNFHAAREKHHGNTGSWFLGGEEYVKWKETPDSTLWVYGT</sequence>
<accession>A0A167T6K8</accession>
<keyword evidence="2" id="KW-1185">Reference proteome</keyword>
<evidence type="ECO:0000313" key="2">
    <source>
        <dbReference type="Proteomes" id="UP000076532"/>
    </source>
</evidence>
<dbReference type="AlphaFoldDB" id="A0A167T6K8"/>
<evidence type="ECO:0000313" key="1">
    <source>
        <dbReference type="EMBL" id="KZP02615.1"/>
    </source>
</evidence>